<name>F0T770_METLA</name>
<keyword evidence="1 3" id="KW-0808">Transferase</keyword>
<dbReference type="STRING" id="877455.Metbo_2491"/>
<dbReference type="PANTHER" id="PTHR43861">
    <property type="entry name" value="TRANS-ACONITATE 2-METHYLTRANSFERASE-RELATED"/>
    <property type="match status" value="1"/>
</dbReference>
<proteinExistence type="predicted"/>
<dbReference type="Pfam" id="PF13649">
    <property type="entry name" value="Methyltransf_25"/>
    <property type="match status" value="1"/>
</dbReference>
<dbReference type="RefSeq" id="WP_013646055.1">
    <property type="nucleotide sequence ID" value="NC_015216.1"/>
</dbReference>
<sequence>MDEHNGLIDPLNDINWSYYWQKELMELPPSNKSKDWDNIAKKFKEWMKKDDYPEKLLDKIKTHPNNSVLDIGCGEGTITLEIAKHVSEVTCIDLSTEMLEILDQKAQTEGIKNLTYLQGDMMDISLESLGEKDVVVASRCLNGVMEIETILRKLNNIGKSVYITLRHSGNFNPETNISKIINREYPKYPSYMYVCNILHKMGITANVEKLECDTLNIYEDMDEVMDRYRWKMGGLAHDEEMLLRDHFKKILVTNEEGYLENPEESSDWILIWWKN</sequence>
<feature type="domain" description="Methyltransferase" evidence="2">
    <location>
        <begin position="68"/>
        <end position="155"/>
    </location>
</feature>
<dbReference type="OrthoDB" id="57427at2157"/>
<dbReference type="GO" id="GO:0032259">
    <property type="term" value="P:methylation"/>
    <property type="evidence" value="ECO:0007669"/>
    <property type="project" value="UniProtKB-KW"/>
</dbReference>
<evidence type="ECO:0000313" key="4">
    <source>
        <dbReference type="Proteomes" id="UP000007490"/>
    </source>
</evidence>
<reference evidence="4" key="1">
    <citation type="submission" date="2011-02" db="EMBL/GenBank/DDBJ databases">
        <title>Complete sequence of Methanobacterium sp. AL-21.</title>
        <authorList>
            <consortium name="US DOE Joint Genome Institute"/>
            <person name="Lucas S."/>
            <person name="Copeland A."/>
            <person name="Lapidus A."/>
            <person name="Cheng J.-F."/>
            <person name="Goodwin L."/>
            <person name="Pitluck S."/>
            <person name="Chertkov O."/>
            <person name="Detter J.C."/>
            <person name="Han C."/>
            <person name="Tapia R."/>
            <person name="Land M."/>
            <person name="Hauser L."/>
            <person name="Kyrpides N."/>
            <person name="Ivanova N."/>
            <person name="Mikhailova N."/>
            <person name="Pagani I."/>
            <person name="Cadillo-Quiroz H."/>
            <person name="Imachi H."/>
            <person name="Zinder S."/>
            <person name="Liu W."/>
            <person name="Woyke T."/>
        </authorList>
    </citation>
    <scope>NUCLEOTIDE SEQUENCE [LARGE SCALE GENOMIC DNA]</scope>
    <source>
        <strain evidence="4">AL-21</strain>
    </source>
</reference>
<organism evidence="3 4">
    <name type="scientific">Methanobacterium lacus (strain AL-21)</name>
    <dbReference type="NCBI Taxonomy" id="877455"/>
    <lineage>
        <taxon>Archaea</taxon>
        <taxon>Methanobacteriati</taxon>
        <taxon>Methanobacteriota</taxon>
        <taxon>Methanomada group</taxon>
        <taxon>Methanobacteria</taxon>
        <taxon>Methanobacteriales</taxon>
        <taxon>Methanobacteriaceae</taxon>
        <taxon>Methanobacterium</taxon>
    </lineage>
</organism>
<dbReference type="GeneID" id="10278965"/>
<dbReference type="eggNOG" id="arCOG01632">
    <property type="taxonomic scope" value="Archaea"/>
</dbReference>
<dbReference type="AlphaFoldDB" id="F0T770"/>
<keyword evidence="3" id="KW-0489">Methyltransferase</keyword>
<dbReference type="InterPro" id="IPR041698">
    <property type="entry name" value="Methyltransf_25"/>
</dbReference>
<gene>
    <name evidence="3" type="ordered locus">Metbo_2491</name>
</gene>
<evidence type="ECO:0000259" key="2">
    <source>
        <dbReference type="Pfam" id="PF13649"/>
    </source>
</evidence>
<dbReference type="InterPro" id="IPR029063">
    <property type="entry name" value="SAM-dependent_MTases_sf"/>
</dbReference>
<keyword evidence="4" id="KW-1185">Reference proteome</keyword>
<accession>F0T770</accession>
<dbReference type="EMBL" id="CP002551">
    <property type="protein sequence ID" value="ADZ10704.1"/>
    <property type="molecule type" value="Genomic_DNA"/>
</dbReference>
<dbReference type="CDD" id="cd02440">
    <property type="entry name" value="AdoMet_MTases"/>
    <property type="match status" value="1"/>
</dbReference>
<dbReference type="KEGG" id="mel:Metbo_2491"/>
<dbReference type="SUPFAM" id="SSF53335">
    <property type="entry name" value="S-adenosyl-L-methionine-dependent methyltransferases"/>
    <property type="match status" value="1"/>
</dbReference>
<protein>
    <submittedName>
        <fullName evidence="3">Methyltransferase type 11</fullName>
    </submittedName>
</protein>
<dbReference type="Proteomes" id="UP000007490">
    <property type="component" value="Chromosome"/>
</dbReference>
<dbReference type="HOGENOM" id="CLU_060275_0_0_2"/>
<evidence type="ECO:0000256" key="1">
    <source>
        <dbReference type="ARBA" id="ARBA00022679"/>
    </source>
</evidence>
<dbReference type="GO" id="GO:0008168">
    <property type="term" value="F:methyltransferase activity"/>
    <property type="evidence" value="ECO:0007669"/>
    <property type="project" value="UniProtKB-KW"/>
</dbReference>
<dbReference type="Gene3D" id="3.40.50.150">
    <property type="entry name" value="Vaccinia Virus protein VP39"/>
    <property type="match status" value="1"/>
</dbReference>
<evidence type="ECO:0000313" key="3">
    <source>
        <dbReference type="EMBL" id="ADZ10704.1"/>
    </source>
</evidence>
<reference evidence="3 4" key="2">
    <citation type="journal article" date="2014" name="Int. J. Syst. Evol. Microbiol.">
        <title>Methanobacterium paludis sp. nov. and a novel strain of Methanobacterium lacus isolated from northern peatlands.</title>
        <authorList>
            <person name="Cadillo-Quiroz H."/>
            <person name="Brauer S.L."/>
            <person name="Goodson N."/>
            <person name="Yavitt J.B."/>
            <person name="Zinder S.H."/>
        </authorList>
    </citation>
    <scope>NUCLEOTIDE SEQUENCE [LARGE SCALE GENOMIC DNA]</scope>
    <source>
        <strain evidence="3 4">AL-21</strain>
    </source>
</reference>